<dbReference type="PANTHER" id="PTHR46282">
    <property type="entry name" value="LEUCINE-RICH MELANOCYTE DIFFERENTIATION-ASSOCIATED PROTEIN"/>
    <property type="match status" value="1"/>
</dbReference>
<dbReference type="InterPro" id="IPR032675">
    <property type="entry name" value="LRR_dom_sf"/>
</dbReference>
<dbReference type="PANTHER" id="PTHR46282:SF2">
    <property type="entry name" value="LEUCINE-RICH MELANOCYTE DIFFERENTIATION-ASSOCIATED PROTEIN"/>
    <property type="match status" value="1"/>
</dbReference>
<dbReference type="FunFam" id="3.80.10.10:FF:000695">
    <property type="entry name" value="leucine-rich melanocyte differentiation-associated protein"/>
    <property type="match status" value="1"/>
</dbReference>
<keyword evidence="2" id="KW-1185">Reference proteome</keyword>
<name>A0AAN7TNP0_9MYCE</name>
<dbReference type="PROSITE" id="PS51450">
    <property type="entry name" value="LRR"/>
    <property type="match status" value="2"/>
</dbReference>
<dbReference type="SUPFAM" id="SSF52058">
    <property type="entry name" value="L domain-like"/>
    <property type="match status" value="1"/>
</dbReference>
<dbReference type="InterPro" id="IPR001611">
    <property type="entry name" value="Leu-rich_rpt"/>
</dbReference>
<dbReference type="Proteomes" id="UP001344447">
    <property type="component" value="Unassembled WGS sequence"/>
</dbReference>
<protein>
    <recommendedName>
        <fullName evidence="3">Leucine-rich repeat-containing protein</fullName>
    </recommendedName>
</protein>
<dbReference type="InterPro" id="IPR043313">
    <property type="entry name" value="LRMDA"/>
</dbReference>
<dbReference type="Pfam" id="PF14580">
    <property type="entry name" value="LRR_9"/>
    <property type="match status" value="1"/>
</dbReference>
<sequence length="222" mass="25320">MTNEDTIALPGQDYDAVPIDVLSKNISIKTLDLSFNNIKKVDSLENFKQLTSIVLDNNQIGSNNIFPTLPNLKTLSLNNNDISDLKEFIESIKNKFPNLTFLSLLKNPACPNYYFTGLDFNDYQKYRYYILYHLKNLKFLDSTPVTLEEVIEAERQGIYSIPAKPLQQDIIPDEVDEDEPVYKSLSSELAQEGKGKASFGVSTYVYYGRQSEGNRFIMNDDL</sequence>
<evidence type="ECO:0008006" key="3">
    <source>
        <dbReference type="Google" id="ProtNLM"/>
    </source>
</evidence>
<evidence type="ECO:0000313" key="2">
    <source>
        <dbReference type="Proteomes" id="UP001344447"/>
    </source>
</evidence>
<proteinExistence type="predicted"/>
<accession>A0AAN7TNP0</accession>
<gene>
    <name evidence="1" type="ORF">RB653_007480</name>
</gene>
<dbReference type="AlphaFoldDB" id="A0AAN7TNP0"/>
<organism evidence="1 2">
    <name type="scientific">Dictyostelium firmibasis</name>
    <dbReference type="NCBI Taxonomy" id="79012"/>
    <lineage>
        <taxon>Eukaryota</taxon>
        <taxon>Amoebozoa</taxon>
        <taxon>Evosea</taxon>
        <taxon>Eumycetozoa</taxon>
        <taxon>Dictyostelia</taxon>
        <taxon>Dictyosteliales</taxon>
        <taxon>Dictyosteliaceae</taxon>
        <taxon>Dictyostelium</taxon>
    </lineage>
</organism>
<dbReference type="EMBL" id="JAVFKY010000005">
    <property type="protein sequence ID" value="KAK5576339.1"/>
    <property type="molecule type" value="Genomic_DNA"/>
</dbReference>
<dbReference type="Gene3D" id="3.80.10.10">
    <property type="entry name" value="Ribonuclease Inhibitor"/>
    <property type="match status" value="1"/>
</dbReference>
<evidence type="ECO:0000313" key="1">
    <source>
        <dbReference type="EMBL" id="KAK5576339.1"/>
    </source>
</evidence>
<comment type="caution">
    <text evidence="1">The sequence shown here is derived from an EMBL/GenBank/DDBJ whole genome shotgun (WGS) entry which is preliminary data.</text>
</comment>
<reference evidence="1 2" key="1">
    <citation type="submission" date="2023-11" db="EMBL/GenBank/DDBJ databases">
        <title>Dfirmibasis_genome.</title>
        <authorList>
            <person name="Edelbroek B."/>
            <person name="Kjellin J."/>
            <person name="Jerlstrom-Hultqvist J."/>
            <person name="Soderbom F."/>
        </authorList>
    </citation>
    <scope>NUCLEOTIDE SEQUENCE [LARGE SCALE GENOMIC DNA]</scope>
    <source>
        <strain evidence="1 2">TNS-C-14</strain>
    </source>
</reference>